<dbReference type="Proteomes" id="UP000075884">
    <property type="component" value="Unassembled WGS sequence"/>
</dbReference>
<dbReference type="EnsemblMetazoa" id="ADIR014562-RA">
    <property type="protein sequence ID" value="ADIR014562-PA"/>
    <property type="gene ID" value="ADIR014562"/>
</dbReference>
<evidence type="ECO:0000313" key="2">
    <source>
        <dbReference type="Proteomes" id="UP000075884"/>
    </source>
</evidence>
<dbReference type="VEuPathDB" id="VectorBase:ADIR014562"/>
<keyword evidence="2" id="KW-1185">Reference proteome</keyword>
<sequence>MDGLGRRVLHEKSHYGVSRRVLLTGGYCVEKKNLEVIASQCTELLSRLFSIVRQCLL</sequence>
<organism evidence="1 2">
    <name type="scientific">Anopheles dirus</name>
    <dbReference type="NCBI Taxonomy" id="7168"/>
    <lineage>
        <taxon>Eukaryota</taxon>
        <taxon>Metazoa</taxon>
        <taxon>Ecdysozoa</taxon>
        <taxon>Arthropoda</taxon>
        <taxon>Hexapoda</taxon>
        <taxon>Insecta</taxon>
        <taxon>Pterygota</taxon>
        <taxon>Neoptera</taxon>
        <taxon>Endopterygota</taxon>
        <taxon>Diptera</taxon>
        <taxon>Nematocera</taxon>
        <taxon>Culicoidea</taxon>
        <taxon>Culicidae</taxon>
        <taxon>Anophelinae</taxon>
        <taxon>Anopheles</taxon>
    </lineage>
</organism>
<reference evidence="1" key="2">
    <citation type="submission" date="2020-05" db="UniProtKB">
        <authorList>
            <consortium name="EnsemblMetazoa"/>
        </authorList>
    </citation>
    <scope>IDENTIFICATION</scope>
    <source>
        <strain evidence="1">WRAIR2</strain>
    </source>
</reference>
<proteinExistence type="predicted"/>
<accession>A0A182NXI5</accession>
<reference evidence="2" key="1">
    <citation type="submission" date="2013-03" db="EMBL/GenBank/DDBJ databases">
        <title>The Genome Sequence of Anopheles dirus WRAIR2.</title>
        <authorList>
            <consortium name="The Broad Institute Genomics Platform"/>
            <person name="Neafsey D.E."/>
            <person name="Walton C."/>
            <person name="Walker B."/>
            <person name="Young S.K."/>
            <person name="Zeng Q."/>
            <person name="Gargeya S."/>
            <person name="Fitzgerald M."/>
            <person name="Haas B."/>
            <person name="Abouelleil A."/>
            <person name="Allen A.W."/>
            <person name="Alvarado L."/>
            <person name="Arachchi H.M."/>
            <person name="Berlin A.M."/>
            <person name="Chapman S.B."/>
            <person name="Gainer-Dewar J."/>
            <person name="Goldberg J."/>
            <person name="Griggs A."/>
            <person name="Gujja S."/>
            <person name="Hansen M."/>
            <person name="Howarth C."/>
            <person name="Imamovic A."/>
            <person name="Ireland A."/>
            <person name="Larimer J."/>
            <person name="McCowan C."/>
            <person name="Murphy C."/>
            <person name="Pearson M."/>
            <person name="Poon T.W."/>
            <person name="Priest M."/>
            <person name="Roberts A."/>
            <person name="Saif S."/>
            <person name="Shea T."/>
            <person name="Sisk P."/>
            <person name="Sykes S."/>
            <person name="Wortman J."/>
            <person name="Nusbaum C."/>
            <person name="Birren B."/>
        </authorList>
    </citation>
    <scope>NUCLEOTIDE SEQUENCE [LARGE SCALE GENOMIC DNA]</scope>
    <source>
        <strain evidence="2">WRAIR2</strain>
    </source>
</reference>
<evidence type="ECO:0000313" key="1">
    <source>
        <dbReference type="EnsemblMetazoa" id="ADIR014562-PA"/>
    </source>
</evidence>
<dbReference type="AlphaFoldDB" id="A0A182NXI5"/>
<name>A0A182NXI5_9DIPT</name>
<protein>
    <submittedName>
        <fullName evidence="1">Uncharacterized protein</fullName>
    </submittedName>
</protein>